<organism evidence="2 3">
    <name type="scientific">Apiotrichum porosum</name>
    <dbReference type="NCBI Taxonomy" id="105984"/>
    <lineage>
        <taxon>Eukaryota</taxon>
        <taxon>Fungi</taxon>
        <taxon>Dikarya</taxon>
        <taxon>Basidiomycota</taxon>
        <taxon>Agaricomycotina</taxon>
        <taxon>Tremellomycetes</taxon>
        <taxon>Trichosporonales</taxon>
        <taxon>Trichosporonaceae</taxon>
        <taxon>Apiotrichum</taxon>
    </lineage>
</organism>
<dbReference type="InterPro" id="IPR036291">
    <property type="entry name" value="NAD(P)-bd_dom_sf"/>
</dbReference>
<accession>A0A427Y1K0</accession>
<dbReference type="PANTHER" id="PTHR15020:SF50">
    <property type="entry name" value="UPF0659 PROTEIN YMR090W"/>
    <property type="match status" value="1"/>
</dbReference>
<gene>
    <name evidence="2" type="ORF">EHS24_006467</name>
</gene>
<dbReference type="PANTHER" id="PTHR15020">
    <property type="entry name" value="FLAVIN REDUCTASE-RELATED"/>
    <property type="match status" value="1"/>
</dbReference>
<dbReference type="AlphaFoldDB" id="A0A427Y1K0"/>
<dbReference type="SUPFAM" id="SSF51735">
    <property type="entry name" value="NAD(P)-binding Rossmann-fold domains"/>
    <property type="match status" value="1"/>
</dbReference>
<reference evidence="2 3" key="1">
    <citation type="submission" date="2018-11" db="EMBL/GenBank/DDBJ databases">
        <title>Genome sequence of Apiotrichum porosum DSM 27194.</title>
        <authorList>
            <person name="Aliyu H."/>
            <person name="Gorte O."/>
            <person name="Ochsenreither K."/>
        </authorList>
    </citation>
    <scope>NUCLEOTIDE SEQUENCE [LARGE SCALE GENOMIC DNA]</scope>
    <source>
        <strain evidence="2 3">DSM 27194</strain>
    </source>
</reference>
<dbReference type="InterPro" id="IPR016040">
    <property type="entry name" value="NAD(P)-bd_dom"/>
</dbReference>
<proteinExistence type="predicted"/>
<dbReference type="OrthoDB" id="63935at2759"/>
<name>A0A427Y1K0_9TREE</name>
<dbReference type="GeneID" id="39591010"/>
<dbReference type="EMBL" id="RSCE01000003">
    <property type="protein sequence ID" value="RSH84920.1"/>
    <property type="molecule type" value="Genomic_DNA"/>
</dbReference>
<dbReference type="RefSeq" id="XP_028478368.1">
    <property type="nucleotide sequence ID" value="XM_028621916.1"/>
</dbReference>
<dbReference type="Pfam" id="PF13460">
    <property type="entry name" value="NAD_binding_10"/>
    <property type="match status" value="1"/>
</dbReference>
<dbReference type="STRING" id="105984.A0A427Y1K0"/>
<dbReference type="Proteomes" id="UP000279236">
    <property type="component" value="Unassembled WGS sequence"/>
</dbReference>
<feature type="domain" description="NAD(P)-binding" evidence="1">
    <location>
        <begin position="7"/>
        <end position="139"/>
    </location>
</feature>
<comment type="caution">
    <text evidence="2">The sequence shown here is derived from an EMBL/GenBank/DDBJ whole genome shotgun (WGS) entry which is preliminary data.</text>
</comment>
<evidence type="ECO:0000313" key="3">
    <source>
        <dbReference type="Proteomes" id="UP000279236"/>
    </source>
</evidence>
<protein>
    <recommendedName>
        <fullName evidence="1">NAD(P)-binding domain-containing protein</fullName>
    </recommendedName>
</protein>
<sequence length="262" mass="27782">MHAVLLGASRNIGYHLLRDLISTPSNTVTLLLRSPKCFDGDTDVTPAIESGQITIVEGDGMSVDDVAKCFADGKQVDVVVSTIGSFPVVTLTGFKLPIPNLCTVAAAAMLINVAKLPQATPPRVIVVSSMGIGSQHHIMPFALRIMYSLLLAGPHRDKEGLEYLVQHASRAMASPTDPRDVPGKDILTPEQLTAVPGSFLPEVILIRPALLTDGEAKGRPSLRAGADIATYSCSRKDVAGFIATECMPGQQAWVNQGVVLGY</sequence>
<evidence type="ECO:0000259" key="1">
    <source>
        <dbReference type="Pfam" id="PF13460"/>
    </source>
</evidence>
<dbReference type="Gene3D" id="3.40.50.720">
    <property type="entry name" value="NAD(P)-binding Rossmann-like Domain"/>
    <property type="match status" value="1"/>
</dbReference>
<keyword evidence="3" id="KW-1185">Reference proteome</keyword>
<evidence type="ECO:0000313" key="2">
    <source>
        <dbReference type="EMBL" id="RSH84920.1"/>
    </source>
</evidence>